<feature type="domain" description="HTH lacI-type" evidence="4">
    <location>
        <begin position="34"/>
        <end position="88"/>
    </location>
</feature>
<name>A0A6P0HMM9_9ACTN</name>
<dbReference type="PROSITE" id="PS50932">
    <property type="entry name" value="HTH_LACI_2"/>
    <property type="match status" value="1"/>
</dbReference>
<keyword evidence="1" id="KW-0805">Transcription regulation</keyword>
<dbReference type="PANTHER" id="PTHR30146:SF138">
    <property type="entry name" value="TRANSCRIPTIONAL REGULATORY PROTEIN"/>
    <property type="match status" value="1"/>
</dbReference>
<dbReference type="CDD" id="cd06267">
    <property type="entry name" value="PBP1_LacI_sugar_binding-like"/>
    <property type="match status" value="1"/>
</dbReference>
<dbReference type="Pfam" id="PF00356">
    <property type="entry name" value="LacI"/>
    <property type="match status" value="1"/>
</dbReference>
<gene>
    <name evidence="5" type="ORF">G3T38_16560</name>
</gene>
<dbReference type="PANTHER" id="PTHR30146">
    <property type="entry name" value="LACI-RELATED TRANSCRIPTIONAL REPRESSOR"/>
    <property type="match status" value="1"/>
</dbReference>
<organism evidence="5 6">
    <name type="scientific">Nocardioides zeae</name>
    <dbReference type="NCBI Taxonomy" id="1457234"/>
    <lineage>
        <taxon>Bacteria</taxon>
        <taxon>Bacillati</taxon>
        <taxon>Actinomycetota</taxon>
        <taxon>Actinomycetes</taxon>
        <taxon>Propionibacteriales</taxon>
        <taxon>Nocardioidaceae</taxon>
        <taxon>Nocardioides</taxon>
    </lineage>
</organism>
<reference evidence="5 6" key="1">
    <citation type="journal article" date="2014" name="Int. J. Syst. Evol. Microbiol.">
        <title>Nocardioides zeae sp. nov., isolated from the stem of Zea mays.</title>
        <authorList>
            <person name="Glaeser S.P."/>
            <person name="McInroy J.A."/>
            <person name="Busse H.J."/>
            <person name="Kampfer P."/>
        </authorList>
    </citation>
    <scope>NUCLEOTIDE SEQUENCE [LARGE SCALE GENOMIC DNA]</scope>
    <source>
        <strain evidence="5 6">JCM 30728</strain>
    </source>
</reference>
<dbReference type="GO" id="GO:0000976">
    <property type="term" value="F:transcription cis-regulatory region binding"/>
    <property type="evidence" value="ECO:0007669"/>
    <property type="project" value="TreeGrafter"/>
</dbReference>
<evidence type="ECO:0000256" key="1">
    <source>
        <dbReference type="ARBA" id="ARBA00023015"/>
    </source>
</evidence>
<dbReference type="InterPro" id="IPR010982">
    <property type="entry name" value="Lambda_DNA-bd_dom_sf"/>
</dbReference>
<proteinExistence type="predicted"/>
<dbReference type="Gene3D" id="3.40.50.2300">
    <property type="match status" value="2"/>
</dbReference>
<keyword evidence="3" id="KW-0804">Transcription</keyword>
<dbReference type="GO" id="GO:0003700">
    <property type="term" value="F:DNA-binding transcription factor activity"/>
    <property type="evidence" value="ECO:0007669"/>
    <property type="project" value="TreeGrafter"/>
</dbReference>
<dbReference type="Proteomes" id="UP000468687">
    <property type="component" value="Unassembled WGS sequence"/>
</dbReference>
<dbReference type="Gene3D" id="1.10.260.40">
    <property type="entry name" value="lambda repressor-like DNA-binding domains"/>
    <property type="match status" value="1"/>
</dbReference>
<accession>A0A6P0HMM9</accession>
<protein>
    <submittedName>
        <fullName evidence="5">LacI family transcriptional regulator</fullName>
    </submittedName>
</protein>
<dbReference type="AlphaFoldDB" id="A0A6P0HMM9"/>
<dbReference type="SUPFAM" id="SSF53822">
    <property type="entry name" value="Periplasmic binding protein-like I"/>
    <property type="match status" value="1"/>
</dbReference>
<dbReference type="InterPro" id="IPR046335">
    <property type="entry name" value="LacI/GalR-like_sensor"/>
</dbReference>
<evidence type="ECO:0000256" key="2">
    <source>
        <dbReference type="ARBA" id="ARBA00023125"/>
    </source>
</evidence>
<sequence length="360" mass="37140">MAPVREDARSGPRHVASVCHFCHDAAVPPPRRRATITDVAAAAGVAASTVSRAFTRPGRVNHATQARIMEVAAELGYAPNPAARALESGRTNTLALVVPDVTNPYFAGVIKGAERATATAGLTLVIADAQENPATEEQIVTRLGPAVDGFVLTASRLPDDALRRAAELNAVVLVNRAAPGLACIVSDFDTGARQIVDHLASLGHRALVYLGGPAESWSGARRWAGLRAAAQQAGMGATRFGPYTPTFASGPAAADAVLAAGATAVVAHNDILAIGVMTRLADRGVVVPDQVSVVGFDDIFGSDFCHPPLTTLAERTEDAGARAVETLVALGPAGRADRDVAPRVLPTQLVVRRSSGLAVS</sequence>
<dbReference type="InterPro" id="IPR028082">
    <property type="entry name" value="Peripla_BP_I"/>
</dbReference>
<dbReference type="Pfam" id="PF13377">
    <property type="entry name" value="Peripla_BP_3"/>
    <property type="match status" value="1"/>
</dbReference>
<dbReference type="InterPro" id="IPR000843">
    <property type="entry name" value="HTH_LacI"/>
</dbReference>
<evidence type="ECO:0000313" key="5">
    <source>
        <dbReference type="EMBL" id="NEN79883.1"/>
    </source>
</evidence>
<dbReference type="SUPFAM" id="SSF47413">
    <property type="entry name" value="lambda repressor-like DNA-binding domains"/>
    <property type="match status" value="1"/>
</dbReference>
<keyword evidence="2" id="KW-0238">DNA-binding</keyword>
<dbReference type="CDD" id="cd01392">
    <property type="entry name" value="HTH_LacI"/>
    <property type="match status" value="1"/>
</dbReference>
<dbReference type="SMART" id="SM00354">
    <property type="entry name" value="HTH_LACI"/>
    <property type="match status" value="1"/>
</dbReference>
<evidence type="ECO:0000259" key="4">
    <source>
        <dbReference type="PROSITE" id="PS50932"/>
    </source>
</evidence>
<dbReference type="EMBL" id="JAAGXA010000012">
    <property type="protein sequence ID" value="NEN79883.1"/>
    <property type="molecule type" value="Genomic_DNA"/>
</dbReference>
<keyword evidence="6" id="KW-1185">Reference proteome</keyword>
<comment type="caution">
    <text evidence="5">The sequence shown here is derived from an EMBL/GenBank/DDBJ whole genome shotgun (WGS) entry which is preliminary data.</text>
</comment>
<evidence type="ECO:0000313" key="6">
    <source>
        <dbReference type="Proteomes" id="UP000468687"/>
    </source>
</evidence>
<evidence type="ECO:0000256" key="3">
    <source>
        <dbReference type="ARBA" id="ARBA00023163"/>
    </source>
</evidence>